<dbReference type="Gene3D" id="2.130.10.10">
    <property type="entry name" value="YVTN repeat-like/Quinoprotein amine dehydrogenase"/>
    <property type="match status" value="3"/>
</dbReference>
<evidence type="ECO:0000256" key="2">
    <source>
        <dbReference type="SAM" id="Phobius"/>
    </source>
</evidence>
<dbReference type="PANTHER" id="PTHR43547">
    <property type="entry name" value="TWO-COMPONENT HISTIDINE KINASE"/>
    <property type="match status" value="1"/>
</dbReference>
<comment type="caution">
    <text evidence="5">The sequence shown here is derived from an EMBL/GenBank/DDBJ whole genome shotgun (WGS) entry which is preliminary data.</text>
</comment>
<evidence type="ECO:0000259" key="4">
    <source>
        <dbReference type="Pfam" id="PF07495"/>
    </source>
</evidence>
<dbReference type="InterPro" id="IPR015943">
    <property type="entry name" value="WD40/YVTN_repeat-like_dom_sf"/>
</dbReference>
<keyword evidence="2" id="KW-0812">Transmembrane</keyword>
<dbReference type="Gene3D" id="2.60.40.10">
    <property type="entry name" value="Immunoglobulins"/>
    <property type="match status" value="1"/>
</dbReference>
<feature type="chain" id="PRO_5045966695" evidence="3">
    <location>
        <begin position="20"/>
        <end position="974"/>
    </location>
</feature>
<evidence type="ECO:0000313" key="6">
    <source>
        <dbReference type="Proteomes" id="UP001595792"/>
    </source>
</evidence>
<keyword evidence="1" id="KW-0597">Phosphoprotein</keyword>
<dbReference type="PANTHER" id="PTHR43547:SF2">
    <property type="entry name" value="HYBRID SIGNAL TRANSDUCTION HISTIDINE KINASE C"/>
    <property type="match status" value="1"/>
</dbReference>
<dbReference type="EMBL" id="JBHSBY010000004">
    <property type="protein sequence ID" value="MFC4195210.1"/>
    <property type="molecule type" value="Genomic_DNA"/>
</dbReference>
<dbReference type="SUPFAM" id="SSF46894">
    <property type="entry name" value="C-terminal effector domain of the bipartite response regulators"/>
    <property type="match status" value="1"/>
</dbReference>
<evidence type="ECO:0000256" key="1">
    <source>
        <dbReference type="ARBA" id="ARBA00022553"/>
    </source>
</evidence>
<dbReference type="InterPro" id="IPR013783">
    <property type="entry name" value="Ig-like_fold"/>
</dbReference>
<proteinExistence type="predicted"/>
<dbReference type="RefSeq" id="WP_378958515.1">
    <property type="nucleotide sequence ID" value="NZ_JBHRXC010000016.1"/>
</dbReference>
<dbReference type="Proteomes" id="UP001595792">
    <property type="component" value="Unassembled WGS sequence"/>
</dbReference>
<sequence length="974" mass="112114">MKYFLLFIAFYCYACTTYAQDLLGIPQIINYNNEEYNAGVQNWDVKQDKNGILYFGNNEGLLTFNGRFWNIYRLPNYTSVRSIGIDSKNRIYIGAQDEFGYFFPDNHGILKYTSLLSLVPEKLRKIADIWDISIINDEVFFRSTNIILHFKDDVIKTYKPSDNWSFLGKANNKIYAQSKSIGLLVYDKEVWKPVCTDPILKLSSITSISTYSGDTLLISTLKKGFFLLHNNQLGTLKTKLDNVFFNDRIFFSNQVNKNIYAVGTTSGGVYLMNRHGDLVQKYNYREGLQNNNVRGILLDRDKNMWLALDDGISYVAINSAIKSISPDRNKQITSYAFRKINQNIYIGTSNGLYYSKINTASQDLSLSTSAFEEVKNTKGQVWGLDDVNNQLIMAHEDGASVVNGNVATPIYSLPGTWMFQPLENVFPAKNILSGTYLGLQKITYENGVFSSAGKIEGISETLRFIVVDNNDNIWGSHPYHGVYKIELSPDRKKVTKITLFSDKNGLPNKLYNYVYRIKNRVVIATVNGIYEYDPTQNKFLRFKMLGNVLNGVSIQYLKEDNEGNIWFVTNKKVGVIDFHKPSGSNAFTVIYLPELDGKVVGGFESIYTLDSENVFIGANKGAYHINYNKYVDNITKPRVVIGLVKLLGQKDSIVFGGYFVKKNQIAPKQDLSKIPEYKKSLNSIHFEFSSTLFEHEKNTKFSYQLVDFDSEWSTWSTKSEKDYTNLPAGKYIFNIKAKTDDGNESEIVSYSFVILPAWYSTIWMQLAYLAIFVLLLRLLIRWQKKKHEKEQERMSYLHQLEIDRSEKEIVRLQNEKLEADVNYKNKELSTMTMHLVQRGKVLAKIKEVISSVIKNHDDAITENSPSFRHLIRLIKDVEKKDQELDHLSVHFNHVNTEFFNKLKDLYPELSQNDLKFCAYLCMNLSSKEMAQLMNVTIKAVEVGRYRLRKKLQLKPETNLYEFLIDISRQKTPLN</sequence>
<feature type="signal peptide" evidence="3">
    <location>
        <begin position="1"/>
        <end position="19"/>
    </location>
</feature>
<keyword evidence="2" id="KW-1133">Transmembrane helix</keyword>
<dbReference type="Gene3D" id="1.10.10.10">
    <property type="entry name" value="Winged helix-like DNA-binding domain superfamily/Winged helix DNA-binding domain"/>
    <property type="match status" value="1"/>
</dbReference>
<dbReference type="InterPro" id="IPR011123">
    <property type="entry name" value="Y_Y_Y"/>
</dbReference>
<evidence type="ECO:0000313" key="5">
    <source>
        <dbReference type="EMBL" id="MFC4195210.1"/>
    </source>
</evidence>
<dbReference type="InterPro" id="IPR011110">
    <property type="entry name" value="Reg_prop"/>
</dbReference>
<reference evidence="6" key="1">
    <citation type="journal article" date="2019" name="Int. J. Syst. Evol. Microbiol.">
        <title>The Global Catalogue of Microorganisms (GCM) 10K type strain sequencing project: providing services to taxonomists for standard genome sequencing and annotation.</title>
        <authorList>
            <consortium name="The Broad Institute Genomics Platform"/>
            <consortium name="The Broad Institute Genome Sequencing Center for Infectious Disease"/>
            <person name="Wu L."/>
            <person name="Ma J."/>
        </authorList>
    </citation>
    <scope>NUCLEOTIDE SEQUENCE [LARGE SCALE GENOMIC DNA]</scope>
    <source>
        <strain evidence="6">CCM 8689</strain>
    </source>
</reference>
<dbReference type="SUPFAM" id="SSF50998">
    <property type="entry name" value="Quinoprotein alcohol dehydrogenase-like"/>
    <property type="match status" value="1"/>
</dbReference>
<gene>
    <name evidence="5" type="ORF">ACFOUY_00700</name>
</gene>
<protein>
    <submittedName>
        <fullName evidence="5">Triple tyrosine motif-containing protein</fullName>
    </submittedName>
</protein>
<dbReference type="SUPFAM" id="SSF63829">
    <property type="entry name" value="Calcium-dependent phosphotriesterase"/>
    <property type="match status" value="1"/>
</dbReference>
<accession>A0ABV8NE09</accession>
<feature type="transmembrane region" description="Helical" evidence="2">
    <location>
        <begin position="757"/>
        <end position="780"/>
    </location>
</feature>
<dbReference type="InterPro" id="IPR016032">
    <property type="entry name" value="Sig_transdc_resp-reg_C-effctor"/>
</dbReference>
<dbReference type="InterPro" id="IPR036388">
    <property type="entry name" value="WH-like_DNA-bd_sf"/>
</dbReference>
<dbReference type="Pfam" id="PF07495">
    <property type="entry name" value="Y_Y_Y"/>
    <property type="match status" value="1"/>
</dbReference>
<dbReference type="Pfam" id="PF07494">
    <property type="entry name" value="Reg_prop"/>
    <property type="match status" value="1"/>
</dbReference>
<keyword evidence="6" id="KW-1185">Reference proteome</keyword>
<keyword evidence="3" id="KW-0732">Signal</keyword>
<name>A0ABV8NE09_9SPHI</name>
<keyword evidence="2" id="KW-0472">Membrane</keyword>
<organism evidence="5 6">
    <name type="scientific">Pedobacter jamesrossensis</name>
    <dbReference type="NCBI Taxonomy" id="1908238"/>
    <lineage>
        <taxon>Bacteria</taxon>
        <taxon>Pseudomonadati</taxon>
        <taxon>Bacteroidota</taxon>
        <taxon>Sphingobacteriia</taxon>
        <taxon>Sphingobacteriales</taxon>
        <taxon>Sphingobacteriaceae</taxon>
        <taxon>Pedobacter</taxon>
    </lineage>
</organism>
<evidence type="ECO:0000256" key="3">
    <source>
        <dbReference type="SAM" id="SignalP"/>
    </source>
</evidence>
<feature type="domain" description="Two component regulator three Y" evidence="4">
    <location>
        <begin position="694"/>
        <end position="754"/>
    </location>
</feature>
<dbReference type="InterPro" id="IPR011047">
    <property type="entry name" value="Quinoprotein_ADH-like_sf"/>
</dbReference>